<dbReference type="InParanoid" id="A0A078BBX0"/>
<dbReference type="Pfam" id="PF01344">
    <property type="entry name" value="Kelch_1"/>
    <property type="match status" value="1"/>
</dbReference>
<gene>
    <name evidence="3" type="primary">Contig6094.g6518</name>
    <name evidence="3" type="ORF">STYLEM_20865</name>
</gene>
<dbReference type="Proteomes" id="UP000039865">
    <property type="component" value="Unassembled WGS sequence"/>
</dbReference>
<keyword evidence="1" id="KW-0880">Kelch repeat</keyword>
<dbReference type="SUPFAM" id="SSF117281">
    <property type="entry name" value="Kelch motif"/>
    <property type="match status" value="1"/>
</dbReference>
<evidence type="ECO:0000313" key="3">
    <source>
        <dbReference type="EMBL" id="CDW91706.1"/>
    </source>
</evidence>
<accession>A0A078BBX0</accession>
<reference evidence="3 4" key="1">
    <citation type="submission" date="2014-06" db="EMBL/GenBank/DDBJ databases">
        <authorList>
            <person name="Swart Estienne"/>
        </authorList>
    </citation>
    <scope>NUCLEOTIDE SEQUENCE [LARGE SCALE GENOMIC DNA]</scope>
    <source>
        <strain evidence="3 4">130c</strain>
    </source>
</reference>
<proteinExistence type="predicted"/>
<evidence type="ECO:0000256" key="2">
    <source>
        <dbReference type="ARBA" id="ARBA00022737"/>
    </source>
</evidence>
<keyword evidence="2" id="KW-0677">Repeat</keyword>
<dbReference type="AlphaFoldDB" id="A0A078BBX0"/>
<dbReference type="PANTHER" id="PTHR45632:SF3">
    <property type="entry name" value="KELCH-LIKE PROTEIN 32"/>
    <property type="match status" value="1"/>
</dbReference>
<dbReference type="InterPro" id="IPR006652">
    <property type="entry name" value="Kelch_1"/>
</dbReference>
<dbReference type="PANTHER" id="PTHR45632">
    <property type="entry name" value="LD33804P"/>
    <property type="match status" value="1"/>
</dbReference>
<sequence length="323" mass="37987">MIRFQGTCQKMYNIIIPQVCKFIPDMYEYPKFLAIKSETLAEIYSVGSKNYDWAHIEGEQPFDLYSSKIYDMKNLLFYVVGGRYNNSGQKLITIDARPIVKYNHRVKRLRDLIEPRYYSSVIIYEDHLYMVGGNNSRTHKSVKSCFRYSIKADLWDQIPQLNITNTEAGLAVLKGYLYAFGGSRFSRLQIESKRIERLHLGEMLKWEKLDIYLIQSMINACVAQTSDKKCIIFGGRGKGFSSQVKLFDHDIPRIKNVKTEAVTLKQEFILSNQTIISKKFIRYDDPVEYKHKKNTTIFYFMSFEKKFGEYNIAKNTWQISDWR</sequence>
<evidence type="ECO:0000313" key="4">
    <source>
        <dbReference type="Proteomes" id="UP000039865"/>
    </source>
</evidence>
<keyword evidence="4" id="KW-1185">Reference proteome</keyword>
<protein>
    <submittedName>
        <fullName evidence="3">Actin-binding protein ipp-like</fullName>
    </submittedName>
</protein>
<dbReference type="InterPro" id="IPR015915">
    <property type="entry name" value="Kelch-typ_b-propeller"/>
</dbReference>
<dbReference type="EMBL" id="CCKQ01019685">
    <property type="protein sequence ID" value="CDW91706.1"/>
    <property type="molecule type" value="Genomic_DNA"/>
</dbReference>
<dbReference type="Gene3D" id="2.120.10.80">
    <property type="entry name" value="Kelch-type beta propeller"/>
    <property type="match status" value="1"/>
</dbReference>
<organism evidence="3 4">
    <name type="scientific">Stylonychia lemnae</name>
    <name type="common">Ciliate</name>
    <dbReference type="NCBI Taxonomy" id="5949"/>
    <lineage>
        <taxon>Eukaryota</taxon>
        <taxon>Sar</taxon>
        <taxon>Alveolata</taxon>
        <taxon>Ciliophora</taxon>
        <taxon>Intramacronucleata</taxon>
        <taxon>Spirotrichea</taxon>
        <taxon>Stichotrichia</taxon>
        <taxon>Sporadotrichida</taxon>
        <taxon>Oxytrichidae</taxon>
        <taxon>Stylonychinae</taxon>
        <taxon>Stylonychia</taxon>
    </lineage>
</organism>
<dbReference type="OrthoDB" id="1022638at2759"/>
<name>A0A078BBX0_STYLE</name>
<evidence type="ECO:0000256" key="1">
    <source>
        <dbReference type="ARBA" id="ARBA00022441"/>
    </source>
</evidence>